<dbReference type="AlphaFoldDB" id="A0A093Y3F3"/>
<evidence type="ECO:0000313" key="3">
    <source>
        <dbReference type="EMBL" id="KFX51988.1"/>
    </source>
</evidence>
<sequence>MTTIRRSKTMPTEGHATRFLYTILKQLDLKSIDWSLVATELDISNGHAARMRYSRFRQQMEGSATTISKTPKPRKTNGKTDTGKTTKQSAKGKSLYDKGKNFNDGKCGSSYRSESSLRKRPAPGDFLKQDNKTGYRGIMGTEEMNAFAPVMYDPFANAASYWSPSAGTILSADTSTFPYMVSMPDLQQQQQQQQHKQCQYPVDPFANRYLAPLPQLSNGEDMNTALNPGWAPQSFDQMISSDKFGQNQTNAAGFFTVPTATTTSVNNTEWNNQMDFCFSGCCQPPPPYPATPCLYPDAPNMDQYGDSLMSAPPAEPWAPPPPHNQWVPIKSEPGEEGNADDIFVKVEADA</sequence>
<organism evidence="3">
    <name type="scientific">Talaromyces marneffei PM1</name>
    <dbReference type="NCBI Taxonomy" id="1077442"/>
    <lineage>
        <taxon>Eukaryota</taxon>
        <taxon>Fungi</taxon>
        <taxon>Dikarya</taxon>
        <taxon>Ascomycota</taxon>
        <taxon>Pezizomycotina</taxon>
        <taxon>Eurotiomycetes</taxon>
        <taxon>Eurotiomycetidae</taxon>
        <taxon>Eurotiales</taxon>
        <taxon>Trichocomaceae</taxon>
        <taxon>Talaromyces</taxon>
        <taxon>Talaromyces sect. Talaromyces</taxon>
    </lineage>
</organism>
<keyword evidence="3" id="KW-0858">Xylan degradation</keyword>
<name>A0A093Y3F3_TALMA</name>
<keyword evidence="3" id="KW-0326">Glycosidase</keyword>
<dbReference type="InterPro" id="IPR054505">
    <property type="entry name" value="Myb_DNA-bind_8"/>
</dbReference>
<dbReference type="GO" id="GO:0016798">
    <property type="term" value="F:hydrolase activity, acting on glycosyl bonds"/>
    <property type="evidence" value="ECO:0007669"/>
    <property type="project" value="UniProtKB-KW"/>
</dbReference>
<accession>A0A093Y3F3</accession>
<reference key="1">
    <citation type="journal article" date="2014" name="PLoS Genet.">
        <title>Signature Gene Expression Reveals Novel Clues to the Molecular Mechanisms of Dimorphic Transition in Penicillium marneffei.</title>
        <authorList>
            <person name="Yang E."/>
            <person name="Wang G."/>
            <person name="Cai J."/>
            <person name="Woo P.C."/>
            <person name="Lau S.K."/>
            <person name="Yuen K.-Y."/>
            <person name="Chow W.-N."/>
            <person name="Lin X."/>
        </authorList>
    </citation>
    <scope>NUCLEOTIDE SEQUENCE [LARGE SCALE GENOMIC DNA]</scope>
    <source>
        <strain>PM1</strain>
    </source>
</reference>
<feature type="compositionally biased region" description="Pro residues" evidence="1">
    <location>
        <begin position="313"/>
        <end position="323"/>
    </location>
</feature>
<keyword evidence="3" id="KW-0378">Hydrolase</keyword>
<gene>
    <name evidence="3" type="ORF">GQ26_0043290</name>
</gene>
<feature type="region of interest" description="Disordered" evidence="1">
    <location>
        <begin position="305"/>
        <end position="350"/>
    </location>
</feature>
<evidence type="ECO:0000256" key="1">
    <source>
        <dbReference type="SAM" id="MobiDB-lite"/>
    </source>
</evidence>
<feature type="domain" description="Myb-like DNA-binding" evidence="2">
    <location>
        <begin position="16"/>
        <end position="61"/>
    </location>
</feature>
<comment type="caution">
    <text evidence="3">The sequence shown here is derived from an EMBL/GenBank/DDBJ whole genome shotgun (WGS) entry which is preliminary data.</text>
</comment>
<feature type="region of interest" description="Disordered" evidence="1">
    <location>
        <begin position="61"/>
        <end position="129"/>
    </location>
</feature>
<evidence type="ECO:0000259" key="2">
    <source>
        <dbReference type="Pfam" id="PF22980"/>
    </source>
</evidence>
<dbReference type="eggNOG" id="ENOG502QU1R">
    <property type="taxonomic scope" value="Eukaryota"/>
</dbReference>
<reference evidence="3" key="2">
    <citation type="journal article" date="2014" name="PLoS Genet.">
        <title>Signature gene expression reveals novel clues to the molecular mechanisms of dimorphic transition in Penicillium marneffei.</title>
        <authorList>
            <person name="Yang E."/>
            <person name="Wang G."/>
            <person name="Cai J."/>
            <person name="Woo P.C."/>
            <person name="Lau S.K."/>
            <person name="Yuen K.-Y."/>
            <person name="Chow W.-N."/>
            <person name="Lin X."/>
        </authorList>
    </citation>
    <scope>NUCLEOTIDE SEQUENCE</scope>
    <source>
        <strain evidence="3">PM1</strain>
    </source>
</reference>
<feature type="compositionally biased region" description="Basic and acidic residues" evidence="1">
    <location>
        <begin position="94"/>
        <end position="103"/>
    </location>
</feature>
<keyword evidence="3" id="KW-0119">Carbohydrate metabolism</keyword>
<keyword evidence="3" id="KW-0624">Polysaccharide degradation</keyword>
<protein>
    <submittedName>
        <fullName evidence="3">Endo-1,4-beta-xylanase Y</fullName>
    </submittedName>
</protein>
<dbReference type="HOGENOM" id="CLU_809354_0_0_1"/>
<dbReference type="Pfam" id="PF22980">
    <property type="entry name" value="Myb_DNA-bind_8"/>
    <property type="match status" value="1"/>
</dbReference>
<proteinExistence type="predicted"/>
<dbReference type="EMBL" id="JPOX01000004">
    <property type="protein sequence ID" value="KFX51988.1"/>
    <property type="molecule type" value="Genomic_DNA"/>
</dbReference>
<dbReference type="GO" id="GO:0045493">
    <property type="term" value="P:xylan catabolic process"/>
    <property type="evidence" value="ECO:0007669"/>
    <property type="project" value="UniProtKB-KW"/>
</dbReference>